<comment type="similarity">
    <text evidence="1">Belongs to the SCO1/2 family.</text>
</comment>
<dbReference type="Proteomes" id="UP000246996">
    <property type="component" value="Chromosome"/>
</dbReference>
<dbReference type="EMBL" id="CP027303">
    <property type="protein sequence ID" value="AWO76099.1"/>
    <property type="molecule type" value="Genomic_DNA"/>
</dbReference>
<dbReference type="Gene3D" id="3.40.30.10">
    <property type="entry name" value="Glutaredoxin"/>
    <property type="match status" value="1"/>
</dbReference>
<feature type="disulfide bond" description="Redox-active" evidence="4">
    <location>
        <begin position="77"/>
        <end position="81"/>
    </location>
</feature>
<keyword evidence="4" id="KW-1015">Disulfide bond</keyword>
<evidence type="ECO:0000256" key="4">
    <source>
        <dbReference type="PIRSR" id="PIRSR603782-2"/>
    </source>
</evidence>
<gene>
    <name evidence="5" type="ORF">C1N76_17365</name>
</gene>
<name>A0A2Z3NE42_GEOTH</name>
<dbReference type="PROSITE" id="PS51352">
    <property type="entry name" value="THIOREDOXIN_2"/>
    <property type="match status" value="1"/>
</dbReference>
<feature type="binding site" evidence="3">
    <location>
        <position position="81"/>
    </location>
    <ligand>
        <name>Cu cation</name>
        <dbReference type="ChEBI" id="CHEBI:23378"/>
    </ligand>
</feature>
<accession>A0A2Z3NE42</accession>
<feature type="binding site" evidence="3">
    <location>
        <position position="77"/>
    </location>
    <ligand>
        <name>Cu cation</name>
        <dbReference type="ChEBI" id="CHEBI:23378"/>
    </ligand>
</feature>
<evidence type="ECO:0000256" key="2">
    <source>
        <dbReference type="ARBA" id="ARBA00023008"/>
    </source>
</evidence>
<reference evidence="6" key="1">
    <citation type="submission" date="2018-02" db="EMBL/GenBank/DDBJ databases">
        <title>The complete genome of bacterial strain SGAirxxxx.</title>
        <authorList>
            <person name="Schuster S.C."/>
        </authorList>
    </citation>
    <scope>NUCLEOTIDE SEQUENCE [LARGE SCALE GENOMIC DNA]</scope>
    <source>
        <strain evidence="6">SGAir0734</strain>
    </source>
</reference>
<proteinExistence type="inferred from homology"/>
<dbReference type="SUPFAM" id="SSF52833">
    <property type="entry name" value="Thioredoxin-like"/>
    <property type="match status" value="1"/>
</dbReference>
<evidence type="ECO:0000256" key="3">
    <source>
        <dbReference type="PIRSR" id="PIRSR603782-1"/>
    </source>
</evidence>
<dbReference type="InterPro" id="IPR013766">
    <property type="entry name" value="Thioredoxin_domain"/>
</dbReference>
<dbReference type="InterPro" id="IPR036249">
    <property type="entry name" value="Thioredoxin-like_sf"/>
</dbReference>
<keyword evidence="2 3" id="KW-0186">Copper</keyword>
<feature type="binding site" evidence="3">
    <location>
        <position position="167"/>
    </location>
    <ligand>
        <name>Cu cation</name>
        <dbReference type="ChEBI" id="CHEBI:23378"/>
    </ligand>
</feature>
<dbReference type="AlphaFoldDB" id="A0A2Z3NE42"/>
<dbReference type="GO" id="GO:0046872">
    <property type="term" value="F:metal ion binding"/>
    <property type="evidence" value="ECO:0007669"/>
    <property type="project" value="UniProtKB-KW"/>
</dbReference>
<evidence type="ECO:0000313" key="6">
    <source>
        <dbReference type="Proteomes" id="UP000246996"/>
    </source>
</evidence>
<evidence type="ECO:0000256" key="1">
    <source>
        <dbReference type="ARBA" id="ARBA00010996"/>
    </source>
</evidence>
<dbReference type="PANTHER" id="PTHR12151">
    <property type="entry name" value="ELECTRON TRANSPORT PROTIN SCO1/SENC FAMILY MEMBER"/>
    <property type="match status" value="1"/>
</dbReference>
<keyword evidence="3" id="KW-0479">Metal-binding</keyword>
<dbReference type="InterPro" id="IPR003782">
    <property type="entry name" value="SCO1/SenC"/>
</dbReference>
<dbReference type="CDD" id="cd02968">
    <property type="entry name" value="SCO"/>
    <property type="match status" value="1"/>
</dbReference>
<dbReference type="Pfam" id="PF02630">
    <property type="entry name" value="SCO1-SenC"/>
    <property type="match status" value="1"/>
</dbReference>
<organism evidence="5 6">
    <name type="scientific">Geobacillus thermoleovorans</name>
    <name type="common">Bacillus thermoleovorans</name>
    <dbReference type="NCBI Taxonomy" id="33941"/>
    <lineage>
        <taxon>Bacteria</taxon>
        <taxon>Bacillati</taxon>
        <taxon>Bacillota</taxon>
        <taxon>Bacilli</taxon>
        <taxon>Bacillales</taxon>
        <taxon>Anoxybacillaceae</taxon>
        <taxon>Geobacillus</taxon>
        <taxon>Geobacillus thermoleovorans group</taxon>
    </lineage>
</organism>
<protein>
    <submittedName>
        <fullName evidence="5">SCO family protein</fullName>
    </submittedName>
</protein>
<dbReference type="PANTHER" id="PTHR12151:SF25">
    <property type="entry name" value="LINALOOL DEHYDRATASE_ISOMERASE DOMAIN-CONTAINING PROTEIN"/>
    <property type="match status" value="1"/>
</dbReference>
<dbReference type="RefSeq" id="WP_011231167.1">
    <property type="nucleotide sequence ID" value="NZ_CP017071.1"/>
</dbReference>
<evidence type="ECO:0000313" key="5">
    <source>
        <dbReference type="EMBL" id="AWO76099.1"/>
    </source>
</evidence>
<sequence length="211" mass="24072">MRKTVAVALALVFGFGLLWHGTDGFRAFTSETARRLAILQEPKPLPAVQLEDQNGRTFSWQDQRGQWVLATFIYTRCGDVCPVVEMNLRRIYDAIRQSPHRHRLSFLSISFDSQNDTPEMLMHHAHHYGADGVTWRMARVSNDQELQRLLEVMGVIVIPDGKGGYEHNAAFYLLDEKGRLVRIFDYNHPQAVSAELNHLLAKEASSEVVKQ</sequence>